<dbReference type="OrthoDB" id="9758793at2"/>
<feature type="region of interest" description="Disordered" evidence="1">
    <location>
        <begin position="141"/>
        <end position="169"/>
    </location>
</feature>
<accession>A0A560D674</accession>
<name>A0A560D674_9BRAD</name>
<evidence type="ECO:0000313" key="3">
    <source>
        <dbReference type="EMBL" id="TWA92612.1"/>
    </source>
</evidence>
<evidence type="ECO:0000259" key="2">
    <source>
        <dbReference type="Pfam" id="PF19975"/>
    </source>
</evidence>
<dbReference type="EMBL" id="VITK01000010">
    <property type="protein sequence ID" value="TWA92612.1"/>
    <property type="molecule type" value="Genomic_DNA"/>
</dbReference>
<organism evidence="3 4">
    <name type="scientific">Bradyrhizobium stylosanthis</name>
    <dbReference type="NCBI Taxonomy" id="1803665"/>
    <lineage>
        <taxon>Bacteria</taxon>
        <taxon>Pseudomonadati</taxon>
        <taxon>Pseudomonadota</taxon>
        <taxon>Alphaproteobacteria</taxon>
        <taxon>Hyphomicrobiales</taxon>
        <taxon>Nitrobacteraceae</taxon>
        <taxon>Bradyrhizobium</taxon>
    </lineage>
</organism>
<dbReference type="InterPro" id="IPR045530">
    <property type="entry name" value="DO-GTPase1"/>
</dbReference>
<protein>
    <recommendedName>
        <fullName evidence="2">Double-GTPase 1 domain-containing protein</fullName>
    </recommendedName>
</protein>
<sequence>MNANFVIIGLPASGKTTFLAALWHLIEADETECRLKLDSYEGDLKYLNSIAEAWRTFREVPRTSQVGDIDVAIQLVDSVTGSKGRAFFPDLAGETFDVQVEARRCRPIFRKNVDADDGILLFINTNSRQDSLSIVELNSMMPPDDSGDGTADTRPSASTVIEGEKEGDLTASVQAEWEPKKVPAQVRIVQILSDLLRSPFTPRKRQLVVILSAWDVVASSRLSPPEWLAANMPLVDQFLQTNDNSFVTQIYGVSAQGVSLDNSEAVDRAAKLPPSHRISIIGPSKSGHDITEPLAWLISTN</sequence>
<gene>
    <name evidence="3" type="ORF">FBZ96_11082</name>
</gene>
<evidence type="ECO:0000313" key="4">
    <source>
        <dbReference type="Proteomes" id="UP000319949"/>
    </source>
</evidence>
<dbReference type="RefSeq" id="WP_145668937.1">
    <property type="nucleotide sequence ID" value="NZ_VITK01000010.1"/>
</dbReference>
<proteinExistence type="predicted"/>
<dbReference type="AlphaFoldDB" id="A0A560D674"/>
<feature type="domain" description="Double-GTPase 1" evidence="2">
    <location>
        <begin position="6"/>
        <end position="297"/>
    </location>
</feature>
<dbReference type="Pfam" id="PF19975">
    <property type="entry name" value="DO-GTPase1"/>
    <property type="match status" value="1"/>
</dbReference>
<dbReference type="Proteomes" id="UP000319949">
    <property type="component" value="Unassembled WGS sequence"/>
</dbReference>
<keyword evidence="4" id="KW-1185">Reference proteome</keyword>
<reference evidence="3 4" key="1">
    <citation type="submission" date="2019-06" db="EMBL/GenBank/DDBJ databases">
        <title>Genomic Encyclopedia of Type Strains, Phase IV (KMG-V): Genome sequencing to study the core and pangenomes of soil and plant-associated prokaryotes.</title>
        <authorList>
            <person name="Whitman W."/>
        </authorList>
    </citation>
    <scope>NUCLEOTIDE SEQUENCE [LARGE SCALE GENOMIC DNA]</scope>
    <source>
        <strain evidence="3 4">BR 510</strain>
    </source>
</reference>
<evidence type="ECO:0000256" key="1">
    <source>
        <dbReference type="SAM" id="MobiDB-lite"/>
    </source>
</evidence>
<comment type="caution">
    <text evidence="3">The sequence shown here is derived from an EMBL/GenBank/DDBJ whole genome shotgun (WGS) entry which is preliminary data.</text>
</comment>